<reference evidence="1 2" key="1">
    <citation type="journal article" date="2021" name="bioRxiv">
        <title>Chromosome-scale and haplotype-resolved genome assembly of a tetraploid potato cultivar.</title>
        <authorList>
            <person name="Sun H."/>
            <person name="Jiao W.-B."/>
            <person name="Krause K."/>
            <person name="Campoy J.A."/>
            <person name="Goel M."/>
            <person name="Folz-Donahue K."/>
            <person name="Kukat C."/>
            <person name="Huettel B."/>
            <person name="Schneeberger K."/>
        </authorList>
    </citation>
    <scope>NUCLEOTIDE SEQUENCE [LARGE SCALE GENOMIC DNA]</scope>
    <source>
        <strain evidence="1">SolTubOtavaFocal</strain>
        <tissue evidence="1">Leaves</tissue>
    </source>
</reference>
<proteinExistence type="predicted"/>
<accession>A0ABQ7WQ45</accession>
<evidence type="ECO:0000313" key="2">
    <source>
        <dbReference type="Proteomes" id="UP000826656"/>
    </source>
</evidence>
<gene>
    <name evidence="1" type="ORF">KY290_002460</name>
</gene>
<comment type="caution">
    <text evidence="1">The sequence shown here is derived from an EMBL/GenBank/DDBJ whole genome shotgun (WGS) entry which is preliminary data.</text>
</comment>
<sequence>MMISSGSTYNAKRKGKEIYEENSNTMDFAEFYAQRGNKGITICERSANSRSEEMARYLGTSNDHSSGQKLQSQDMISLNQVNPNYFLSKSIKEMSVLPRQHHKPRIIVHPSKIIGPSRFSQNYDQNTQRTSVSAPRNFSLMKLLLEEDNNSTLTDEELLYAKELLSTGQGLLLEGQGVQQFPCSQVGNHQNIERASGPATSDFSYMKFLMEDDNSSVLTNDLYEKQLLSTLCSLSSEGQMVQQWPCSQVGNYPFDKASEGQMVQQWPSSQVGTYPFDKASEGQMVQQWPCSQVGNYPFENALAGQMVQQWPSSQVGNFPFDNALEGQMMQQWPCSQVGNYPFDNALEGQMVQQWPYSQVGNYPFDNGSVGQMMQQWPCSQVENYQFENSSVGQMMQQWPCSQVGNCTFENSLQQINLQNYQNQVLQQPQQTSYMNVLKRDDISYMDLLTRDDISCGDMLTREEVSYKDLLTREDISWTFDA</sequence>
<protein>
    <submittedName>
        <fullName evidence="1">Uncharacterized protein</fullName>
    </submittedName>
</protein>
<keyword evidence="2" id="KW-1185">Reference proteome</keyword>
<evidence type="ECO:0000313" key="1">
    <source>
        <dbReference type="EMBL" id="KAH0782862.1"/>
    </source>
</evidence>
<dbReference type="Gene3D" id="2.10.270.10">
    <property type="entry name" value="Cholin Binding"/>
    <property type="match status" value="1"/>
</dbReference>
<name>A0ABQ7WQ45_SOLTU</name>
<dbReference type="Proteomes" id="UP000826656">
    <property type="component" value="Unassembled WGS sequence"/>
</dbReference>
<dbReference type="EMBL" id="JAIVGD010000001">
    <property type="protein sequence ID" value="KAH0782862.1"/>
    <property type="molecule type" value="Genomic_DNA"/>
</dbReference>
<dbReference type="SUPFAM" id="SSF69360">
    <property type="entry name" value="Cell wall binding repeat"/>
    <property type="match status" value="1"/>
</dbReference>
<organism evidence="1 2">
    <name type="scientific">Solanum tuberosum</name>
    <name type="common">Potato</name>
    <dbReference type="NCBI Taxonomy" id="4113"/>
    <lineage>
        <taxon>Eukaryota</taxon>
        <taxon>Viridiplantae</taxon>
        <taxon>Streptophyta</taxon>
        <taxon>Embryophyta</taxon>
        <taxon>Tracheophyta</taxon>
        <taxon>Spermatophyta</taxon>
        <taxon>Magnoliopsida</taxon>
        <taxon>eudicotyledons</taxon>
        <taxon>Gunneridae</taxon>
        <taxon>Pentapetalae</taxon>
        <taxon>asterids</taxon>
        <taxon>lamiids</taxon>
        <taxon>Solanales</taxon>
        <taxon>Solanaceae</taxon>
        <taxon>Solanoideae</taxon>
        <taxon>Solaneae</taxon>
        <taxon>Solanum</taxon>
    </lineage>
</organism>